<dbReference type="OrthoDB" id="2161188at2759"/>
<sequence length="110" mass="11486">MPIAAVFDKRAYLGVSQLSACGEGYMPSQAVCCGAGSWCPAGTQCNGTTCVGNCPSRCGVVCTDLSYSYNDCGRCSNFCESPIGGTAYCSIGQCYKGDDCLRNQHCTPSM</sequence>
<dbReference type="AlphaFoldDB" id="A0A139A2P4"/>
<dbReference type="Proteomes" id="UP000070544">
    <property type="component" value="Unassembled WGS sequence"/>
</dbReference>
<evidence type="ECO:0000313" key="1">
    <source>
        <dbReference type="EMBL" id="KXS11057.1"/>
    </source>
</evidence>
<evidence type="ECO:0000313" key="2">
    <source>
        <dbReference type="Proteomes" id="UP000070544"/>
    </source>
</evidence>
<name>A0A139A2P4_GONPJ</name>
<keyword evidence="2" id="KW-1185">Reference proteome</keyword>
<proteinExistence type="predicted"/>
<organism evidence="1 2">
    <name type="scientific">Gonapodya prolifera (strain JEL478)</name>
    <name type="common">Monoblepharis prolifera</name>
    <dbReference type="NCBI Taxonomy" id="1344416"/>
    <lineage>
        <taxon>Eukaryota</taxon>
        <taxon>Fungi</taxon>
        <taxon>Fungi incertae sedis</taxon>
        <taxon>Chytridiomycota</taxon>
        <taxon>Chytridiomycota incertae sedis</taxon>
        <taxon>Monoblepharidomycetes</taxon>
        <taxon>Monoblepharidales</taxon>
        <taxon>Gonapodyaceae</taxon>
        <taxon>Gonapodya</taxon>
    </lineage>
</organism>
<protein>
    <submittedName>
        <fullName evidence="1">Uncharacterized protein</fullName>
    </submittedName>
</protein>
<reference evidence="1 2" key="1">
    <citation type="journal article" date="2015" name="Genome Biol. Evol.">
        <title>Phylogenomic analyses indicate that early fungi evolved digesting cell walls of algal ancestors of land plants.</title>
        <authorList>
            <person name="Chang Y."/>
            <person name="Wang S."/>
            <person name="Sekimoto S."/>
            <person name="Aerts A.L."/>
            <person name="Choi C."/>
            <person name="Clum A."/>
            <person name="LaButti K.M."/>
            <person name="Lindquist E.A."/>
            <person name="Yee Ngan C."/>
            <person name="Ohm R.A."/>
            <person name="Salamov A.A."/>
            <person name="Grigoriev I.V."/>
            <person name="Spatafora J.W."/>
            <person name="Berbee M.L."/>
        </authorList>
    </citation>
    <scope>NUCLEOTIDE SEQUENCE [LARGE SCALE GENOMIC DNA]</scope>
    <source>
        <strain evidence="1 2">JEL478</strain>
    </source>
</reference>
<dbReference type="EMBL" id="KQ965810">
    <property type="protein sequence ID" value="KXS11057.1"/>
    <property type="molecule type" value="Genomic_DNA"/>
</dbReference>
<accession>A0A139A2P4</accession>
<gene>
    <name evidence="1" type="ORF">M427DRAFT_456736</name>
</gene>